<organism evidence="2 3">
    <name type="scientific">Saccharobesus litoralis</name>
    <dbReference type="NCBI Taxonomy" id="2172099"/>
    <lineage>
        <taxon>Bacteria</taxon>
        <taxon>Pseudomonadati</taxon>
        <taxon>Pseudomonadota</taxon>
        <taxon>Gammaproteobacteria</taxon>
        <taxon>Alteromonadales</taxon>
        <taxon>Alteromonadaceae</taxon>
        <taxon>Saccharobesus</taxon>
    </lineage>
</organism>
<dbReference type="Proteomes" id="UP000244441">
    <property type="component" value="Chromosome"/>
</dbReference>
<dbReference type="SUPFAM" id="SSF53067">
    <property type="entry name" value="Actin-like ATPase domain"/>
    <property type="match status" value="2"/>
</dbReference>
<dbReference type="Gene3D" id="3.30.420.40">
    <property type="match status" value="2"/>
</dbReference>
<reference evidence="2 3" key="1">
    <citation type="submission" date="2018-01" db="EMBL/GenBank/DDBJ databases">
        <title>Genome sequence of a Cantenovulum-like bacteria.</title>
        <authorList>
            <person name="Tan W.R."/>
            <person name="Lau N.-S."/>
            <person name="Go F."/>
            <person name="Amirul A.-A.A."/>
        </authorList>
    </citation>
    <scope>NUCLEOTIDE SEQUENCE [LARGE SCALE GENOMIC DNA]</scope>
    <source>
        <strain evidence="2 3">CCB-QB4</strain>
    </source>
</reference>
<keyword evidence="3" id="KW-1185">Reference proteome</keyword>
<evidence type="ECO:0000313" key="3">
    <source>
        <dbReference type="Proteomes" id="UP000244441"/>
    </source>
</evidence>
<dbReference type="EMBL" id="CP026604">
    <property type="protein sequence ID" value="AWB68065.1"/>
    <property type="molecule type" value="Genomic_DNA"/>
</dbReference>
<dbReference type="CDD" id="cd24082">
    <property type="entry name" value="ASKHA_NBD_GspK-like"/>
    <property type="match status" value="1"/>
</dbReference>
<evidence type="ECO:0000313" key="2">
    <source>
        <dbReference type="EMBL" id="AWB68065.1"/>
    </source>
</evidence>
<dbReference type="PANTHER" id="PTHR43190:SF3">
    <property type="entry name" value="N-ACETYL-D-GLUCOSAMINE KINASE"/>
    <property type="match status" value="1"/>
</dbReference>
<protein>
    <submittedName>
        <fullName evidence="2">ATPase</fullName>
    </submittedName>
</protein>
<dbReference type="AlphaFoldDB" id="A0A2S0VV41"/>
<feature type="domain" description="ATPase BadF/BadG/BcrA/BcrD type" evidence="1">
    <location>
        <begin position="8"/>
        <end position="283"/>
    </location>
</feature>
<evidence type="ECO:0000259" key="1">
    <source>
        <dbReference type="Pfam" id="PF01869"/>
    </source>
</evidence>
<dbReference type="Pfam" id="PF01869">
    <property type="entry name" value="BcrAD_BadFG"/>
    <property type="match status" value="1"/>
</dbReference>
<dbReference type="OrthoDB" id="9816014at2"/>
<dbReference type="InterPro" id="IPR043129">
    <property type="entry name" value="ATPase_NBD"/>
</dbReference>
<dbReference type="InterPro" id="IPR052519">
    <property type="entry name" value="Euk-type_GlcNAc_Kinase"/>
</dbReference>
<name>A0A2S0VV41_9ALTE</name>
<dbReference type="RefSeq" id="WP_108604130.1">
    <property type="nucleotide sequence ID" value="NZ_CP026604.1"/>
</dbReference>
<dbReference type="PANTHER" id="PTHR43190">
    <property type="entry name" value="N-ACETYL-D-GLUCOSAMINE KINASE"/>
    <property type="match status" value="1"/>
</dbReference>
<dbReference type="NCBIfam" id="NF046058">
    <property type="entry name" value="NagK_SO3507"/>
    <property type="match status" value="1"/>
</dbReference>
<sequence>MADQKYIIGVDGGGTKCRARLYCTVQGFLGTGLAGPANPARDFDSAMQSVIDACQAAIQNANLPQLKLDQVHVGMGLAGVNLASVKQKVLAWQHPFKSRFVTTDLHIACIGANDNHEGAVIIVGTGSCGLVVKDNEFSQLGGHGFPVGDYGGGAWLGFEAIRYALRAMDNLAPSSSMITRILSYLNCSNANDVAEIMLNARPADFARLAPLVFDAAEDGDEAARSIIQTGAEQISELARQLLAKHPSRLSMIGGVSERIKSWLADDVAKHIQTAVYQPDYGAVFFTLNQFKN</sequence>
<accession>A0A2S0VV41</accession>
<proteinExistence type="predicted"/>
<gene>
    <name evidence="2" type="ORF">C2869_17275</name>
</gene>
<dbReference type="KEGG" id="cate:C2869_17275"/>
<dbReference type="InterPro" id="IPR002731">
    <property type="entry name" value="ATPase_BadF"/>
</dbReference>